<evidence type="ECO:0000259" key="2">
    <source>
        <dbReference type="Pfam" id="PF08327"/>
    </source>
</evidence>
<dbReference type="Proteomes" id="UP000806285">
    <property type="component" value="Unassembled WGS sequence"/>
</dbReference>
<proteinExistence type="inferred from homology"/>
<dbReference type="RefSeq" id="WP_193677539.1">
    <property type="nucleotide sequence ID" value="NZ_JADDIV010000004.1"/>
</dbReference>
<gene>
    <name evidence="3" type="ORF">IM787_15285</name>
</gene>
<sequence>MFNIVHRIGIQAPASRVYPALSTIEGLAGWWTRDTTGQSKVGESIAFTFRTKAGAELGRFDMEVLELSPGDRVRWRVKSGPADWVGTEVSFALAEQDGMTIVLFGHRGWREQGESMSHCSMKWAVFLLSLRDLVEKGAGQPCPDDVKIDNWN</sequence>
<name>A0ABR9S5Y8_9BURK</name>
<organism evidence="3 4">
    <name type="scientific">Ramlibacter pallidus</name>
    <dbReference type="NCBI Taxonomy" id="2780087"/>
    <lineage>
        <taxon>Bacteria</taxon>
        <taxon>Pseudomonadati</taxon>
        <taxon>Pseudomonadota</taxon>
        <taxon>Betaproteobacteria</taxon>
        <taxon>Burkholderiales</taxon>
        <taxon>Comamonadaceae</taxon>
        <taxon>Ramlibacter</taxon>
    </lineage>
</organism>
<keyword evidence="4" id="KW-1185">Reference proteome</keyword>
<accession>A0ABR9S5Y8</accession>
<comment type="caution">
    <text evidence="3">The sequence shown here is derived from an EMBL/GenBank/DDBJ whole genome shotgun (WGS) entry which is preliminary data.</text>
</comment>
<evidence type="ECO:0000313" key="4">
    <source>
        <dbReference type="Proteomes" id="UP000806285"/>
    </source>
</evidence>
<dbReference type="Pfam" id="PF08327">
    <property type="entry name" value="AHSA1"/>
    <property type="match status" value="1"/>
</dbReference>
<feature type="domain" description="Activator of Hsp90 ATPase homologue 1/2-like C-terminal" evidence="2">
    <location>
        <begin position="12"/>
        <end position="135"/>
    </location>
</feature>
<evidence type="ECO:0000313" key="3">
    <source>
        <dbReference type="EMBL" id="MBE7368925.1"/>
    </source>
</evidence>
<dbReference type="InterPro" id="IPR013538">
    <property type="entry name" value="ASHA1/2-like_C"/>
</dbReference>
<protein>
    <submittedName>
        <fullName evidence="3">SRPBCC domain-containing protein</fullName>
    </submittedName>
</protein>
<dbReference type="CDD" id="cd07814">
    <property type="entry name" value="SRPBCC_CalC_Aha1-like"/>
    <property type="match status" value="1"/>
</dbReference>
<dbReference type="EMBL" id="JADDIV010000004">
    <property type="protein sequence ID" value="MBE7368925.1"/>
    <property type="molecule type" value="Genomic_DNA"/>
</dbReference>
<dbReference type="SUPFAM" id="SSF55961">
    <property type="entry name" value="Bet v1-like"/>
    <property type="match status" value="1"/>
</dbReference>
<dbReference type="InterPro" id="IPR023393">
    <property type="entry name" value="START-like_dom_sf"/>
</dbReference>
<evidence type="ECO:0000256" key="1">
    <source>
        <dbReference type="ARBA" id="ARBA00006817"/>
    </source>
</evidence>
<reference evidence="3 4" key="1">
    <citation type="submission" date="2020-10" db="EMBL/GenBank/DDBJ databases">
        <title>Ramlibacter sp. HM2 16S ribosomal RNA gene Genome sequencing and assembly.</title>
        <authorList>
            <person name="Kang M."/>
        </authorList>
    </citation>
    <scope>NUCLEOTIDE SEQUENCE [LARGE SCALE GENOMIC DNA]</scope>
    <source>
        <strain evidence="3 4">HM2</strain>
    </source>
</reference>
<dbReference type="Gene3D" id="3.30.530.20">
    <property type="match status" value="1"/>
</dbReference>
<comment type="similarity">
    <text evidence="1">Belongs to the AHA1 family.</text>
</comment>